<dbReference type="RefSeq" id="WP_147056191.1">
    <property type="nucleotide sequence ID" value="NZ_CP042437.1"/>
</dbReference>
<evidence type="ECO:0000313" key="2">
    <source>
        <dbReference type="Proteomes" id="UP000321362"/>
    </source>
</evidence>
<keyword evidence="2" id="KW-1185">Reference proteome</keyword>
<organism evidence="1 2">
    <name type="scientific">Mucilaginibacter ginsenosidivorax</name>
    <dbReference type="NCBI Taxonomy" id="862126"/>
    <lineage>
        <taxon>Bacteria</taxon>
        <taxon>Pseudomonadati</taxon>
        <taxon>Bacteroidota</taxon>
        <taxon>Sphingobacteriia</taxon>
        <taxon>Sphingobacteriales</taxon>
        <taxon>Sphingobacteriaceae</taxon>
        <taxon>Mucilaginibacter</taxon>
    </lineage>
</organism>
<dbReference type="EMBL" id="CP042437">
    <property type="protein sequence ID" value="QEC77990.1"/>
    <property type="molecule type" value="Genomic_DNA"/>
</dbReference>
<protein>
    <submittedName>
        <fullName evidence="1">Uncharacterized protein</fullName>
    </submittedName>
</protein>
<dbReference type="Proteomes" id="UP000321362">
    <property type="component" value="Chromosome"/>
</dbReference>
<reference evidence="1 2" key="1">
    <citation type="journal article" date="2013" name="J. Microbiol.">
        <title>Mucilaginibacter ginsenosidivorax sp. nov., with ginsenoside converting activity isolated from sediment.</title>
        <authorList>
            <person name="Kim J.K."/>
            <person name="Choi T.E."/>
            <person name="Liu Q.M."/>
            <person name="Park H.Y."/>
            <person name="Yi T.H."/>
            <person name="Yoon M.H."/>
            <person name="Kim S.C."/>
            <person name="Im W.T."/>
        </authorList>
    </citation>
    <scope>NUCLEOTIDE SEQUENCE [LARGE SCALE GENOMIC DNA]</scope>
    <source>
        <strain evidence="1 2">KHI28</strain>
    </source>
</reference>
<dbReference type="AlphaFoldDB" id="A0A5B8W1T2"/>
<dbReference type="OrthoDB" id="583528at2"/>
<sequence>MATLTVKYSQLLTLSVMQQFYRNGICAAYTTAPKLDFTILPTDECLAFLKAKNMVFKSTDTTGGFTIMARTLGTNLSGNPLLKSRITNTDKLTFFMLLNNPNAVNFDLLPTQLAAGNIYYFSNQVVDNAALRTNLHLSKNKLGVDGNNDQVKKTDVNYKYSFAGVVTTAQAVVKHLLTGLTVNAASVIVQGTNSILTFNLSALPSGRCQLLISNVLIDTFYFLGTMASQPVFGVIELNLAATLPANYRIIETDQSLLPTRPNYTVLFKNRPTFWRYNIQLQTTSPIYLEMAKLTPAQKTDYINQLSITCNDASIKFKLASNTDLSFVFVSLAGIPLQEKYVLSSSATGAPLVFTLYKHITTNKTEVKSNLAYPSTGIINASNPPAIYSDIFISL</sequence>
<name>A0A5B8W1T2_9SPHI</name>
<gene>
    <name evidence="1" type="ORF">FSB76_19365</name>
</gene>
<dbReference type="KEGG" id="mgk:FSB76_19365"/>
<evidence type="ECO:0000313" key="1">
    <source>
        <dbReference type="EMBL" id="QEC77990.1"/>
    </source>
</evidence>
<proteinExistence type="predicted"/>
<accession>A0A5B8W1T2</accession>